<evidence type="ECO:0000259" key="9">
    <source>
        <dbReference type="Pfam" id="PF05504"/>
    </source>
</evidence>
<evidence type="ECO:0000256" key="5">
    <source>
        <dbReference type="ARBA" id="ARBA00023136"/>
    </source>
</evidence>
<evidence type="ECO:0000313" key="12">
    <source>
        <dbReference type="Proteomes" id="UP000190188"/>
    </source>
</evidence>
<keyword evidence="3" id="KW-0309">Germination</keyword>
<keyword evidence="7" id="KW-0449">Lipoprotein</keyword>
<comment type="similarity">
    <text evidence="2">Belongs to the GerABKC lipoprotein family.</text>
</comment>
<comment type="subcellular location">
    <subcellularLocation>
        <location evidence="1">Membrane</location>
        <topology evidence="1">Lipid-anchor</topology>
    </subcellularLocation>
</comment>
<dbReference type="InterPro" id="IPR046953">
    <property type="entry name" value="Spore_GerAC-like_C"/>
</dbReference>
<evidence type="ECO:0000256" key="1">
    <source>
        <dbReference type="ARBA" id="ARBA00004635"/>
    </source>
</evidence>
<dbReference type="NCBIfam" id="TIGR02887">
    <property type="entry name" value="spore_ger_x_C"/>
    <property type="match status" value="1"/>
</dbReference>
<evidence type="ECO:0000256" key="7">
    <source>
        <dbReference type="ARBA" id="ARBA00023288"/>
    </source>
</evidence>
<dbReference type="PANTHER" id="PTHR35789">
    <property type="entry name" value="SPORE GERMINATION PROTEIN B3"/>
    <property type="match status" value="1"/>
</dbReference>
<accession>A0A1T2XJJ0</accession>
<dbReference type="Pfam" id="PF25198">
    <property type="entry name" value="Spore_GerAC_N"/>
    <property type="match status" value="1"/>
</dbReference>
<sequence>MRKLMCKIIMVMVLLSMLPGCYDHMYLEDATLILMVGLDVNKDNHLVVYSSSPVFNKDAKKKSDEFEDVSPYSLRRNRNNFDALSSGIPTGGKVQTILIGKRLLEYPGWFATLDYLFRTAEPTVTARICAAEVPLSDIFYFYPENEPLVALYVSKLIRTSNRRNITVDTTMQRLHRQFNEEGITPYISLINKDKDIEIRGTALLDKEGRFVTQLGLQETILFRFLLEENKDIATLTFPAQELHSGEQIPFINQKLSIDVVKSKTKIKTSANNGKFTFHIDLNIDASVTERTFPFQMKNQQPKVQRFINEQIKQQIEEILKKTQTHHLDPVGFGMHVRADHYRAWKKIKDRWPEAISDAEFHVTVHTKILGSGVLQ</sequence>
<dbReference type="InterPro" id="IPR057336">
    <property type="entry name" value="GerAC_N"/>
</dbReference>
<name>A0A1T2XJJ0_9BACL</name>
<dbReference type="OrthoDB" id="2694406at2"/>
<dbReference type="AlphaFoldDB" id="A0A1T2XJJ0"/>
<keyword evidence="4 8" id="KW-0732">Signal</keyword>
<evidence type="ECO:0000259" key="10">
    <source>
        <dbReference type="Pfam" id="PF25198"/>
    </source>
</evidence>
<protein>
    <submittedName>
        <fullName evidence="11">Uncharacterized protein</fullName>
    </submittedName>
</protein>
<feature type="domain" description="Spore germination GerAC-like C-terminal" evidence="9">
    <location>
        <begin position="200"/>
        <end position="372"/>
    </location>
</feature>
<gene>
    <name evidence="11" type="ORF">BVG16_04665</name>
</gene>
<dbReference type="InterPro" id="IPR038501">
    <property type="entry name" value="Spore_GerAC_C_sf"/>
</dbReference>
<feature type="signal peptide" evidence="8">
    <location>
        <begin position="1"/>
        <end position="22"/>
    </location>
</feature>
<dbReference type="InterPro" id="IPR008844">
    <property type="entry name" value="Spore_GerAC-like"/>
</dbReference>
<feature type="chain" id="PRO_5039333479" evidence="8">
    <location>
        <begin position="23"/>
        <end position="375"/>
    </location>
</feature>
<dbReference type="GO" id="GO:0016020">
    <property type="term" value="C:membrane"/>
    <property type="evidence" value="ECO:0007669"/>
    <property type="project" value="UniProtKB-SubCell"/>
</dbReference>
<dbReference type="PANTHER" id="PTHR35789:SF1">
    <property type="entry name" value="SPORE GERMINATION PROTEIN B3"/>
    <property type="match status" value="1"/>
</dbReference>
<evidence type="ECO:0000313" key="11">
    <source>
        <dbReference type="EMBL" id="OPA80047.1"/>
    </source>
</evidence>
<keyword evidence="5" id="KW-0472">Membrane</keyword>
<dbReference type="GO" id="GO:0009847">
    <property type="term" value="P:spore germination"/>
    <property type="evidence" value="ECO:0007669"/>
    <property type="project" value="InterPro"/>
</dbReference>
<dbReference type="RefSeq" id="WP_078497393.1">
    <property type="nucleotide sequence ID" value="NZ_MSZX01000002.1"/>
</dbReference>
<dbReference type="STRING" id="1324314.BVG16_04665"/>
<feature type="domain" description="Spore germination protein N-terminal" evidence="10">
    <location>
        <begin position="23"/>
        <end position="191"/>
    </location>
</feature>
<evidence type="ECO:0000256" key="4">
    <source>
        <dbReference type="ARBA" id="ARBA00022729"/>
    </source>
</evidence>
<dbReference type="EMBL" id="MSZX01000002">
    <property type="protein sequence ID" value="OPA80047.1"/>
    <property type="molecule type" value="Genomic_DNA"/>
</dbReference>
<dbReference type="Gene3D" id="3.30.300.210">
    <property type="entry name" value="Nutrient germinant receptor protein C, domain 3"/>
    <property type="match status" value="1"/>
</dbReference>
<evidence type="ECO:0000256" key="2">
    <source>
        <dbReference type="ARBA" id="ARBA00007886"/>
    </source>
</evidence>
<evidence type="ECO:0000256" key="8">
    <source>
        <dbReference type="SAM" id="SignalP"/>
    </source>
</evidence>
<keyword evidence="12" id="KW-1185">Reference proteome</keyword>
<reference evidence="11 12" key="1">
    <citation type="submission" date="2017-01" db="EMBL/GenBank/DDBJ databases">
        <title>Genome analysis of Paenibacillus selenitrireducens ES3-24.</title>
        <authorList>
            <person name="Xu D."/>
            <person name="Yao R."/>
            <person name="Zheng S."/>
        </authorList>
    </citation>
    <scope>NUCLEOTIDE SEQUENCE [LARGE SCALE GENOMIC DNA]</scope>
    <source>
        <strain evidence="11 12">ES3-24</strain>
    </source>
</reference>
<evidence type="ECO:0000256" key="6">
    <source>
        <dbReference type="ARBA" id="ARBA00023139"/>
    </source>
</evidence>
<organism evidence="11 12">
    <name type="scientific">Paenibacillus selenitireducens</name>
    <dbReference type="NCBI Taxonomy" id="1324314"/>
    <lineage>
        <taxon>Bacteria</taxon>
        <taxon>Bacillati</taxon>
        <taxon>Bacillota</taxon>
        <taxon>Bacilli</taxon>
        <taxon>Bacillales</taxon>
        <taxon>Paenibacillaceae</taxon>
        <taxon>Paenibacillus</taxon>
    </lineage>
</organism>
<comment type="caution">
    <text evidence="11">The sequence shown here is derived from an EMBL/GenBank/DDBJ whole genome shotgun (WGS) entry which is preliminary data.</text>
</comment>
<dbReference type="Pfam" id="PF05504">
    <property type="entry name" value="Spore_GerAC"/>
    <property type="match status" value="1"/>
</dbReference>
<proteinExistence type="inferred from homology"/>
<dbReference type="Proteomes" id="UP000190188">
    <property type="component" value="Unassembled WGS sequence"/>
</dbReference>
<evidence type="ECO:0000256" key="3">
    <source>
        <dbReference type="ARBA" id="ARBA00022544"/>
    </source>
</evidence>
<keyword evidence="6" id="KW-0564">Palmitate</keyword>